<keyword evidence="2" id="KW-0547">Nucleotide-binding</keyword>
<gene>
    <name evidence="5" type="ORF">BKA03_001992</name>
</gene>
<dbReference type="PROSITE" id="PS51459">
    <property type="entry name" value="FIDO"/>
    <property type="match status" value="1"/>
</dbReference>
<dbReference type="InterPro" id="IPR003812">
    <property type="entry name" value="Fido"/>
</dbReference>
<evidence type="ECO:0000313" key="6">
    <source>
        <dbReference type="Proteomes" id="UP000547973"/>
    </source>
</evidence>
<dbReference type="PANTHER" id="PTHR13504">
    <property type="entry name" value="FIDO DOMAIN-CONTAINING PROTEIN DDB_G0283145"/>
    <property type="match status" value="1"/>
</dbReference>
<keyword evidence="6" id="KW-1185">Reference proteome</keyword>
<dbReference type="EMBL" id="JACBZO010000001">
    <property type="protein sequence ID" value="NYI41873.1"/>
    <property type="molecule type" value="Genomic_DNA"/>
</dbReference>
<organism evidence="5 6">
    <name type="scientific">Demequina lutea</name>
    <dbReference type="NCBI Taxonomy" id="431489"/>
    <lineage>
        <taxon>Bacteria</taxon>
        <taxon>Bacillati</taxon>
        <taxon>Actinomycetota</taxon>
        <taxon>Actinomycetes</taxon>
        <taxon>Micrococcales</taxon>
        <taxon>Demequinaceae</taxon>
        <taxon>Demequina</taxon>
    </lineage>
</organism>
<dbReference type="Pfam" id="PF02661">
    <property type="entry name" value="Fic"/>
    <property type="match status" value="1"/>
</dbReference>
<evidence type="ECO:0000256" key="2">
    <source>
        <dbReference type="PIRSR" id="PIRSR640198-2"/>
    </source>
</evidence>
<dbReference type="GO" id="GO:0005524">
    <property type="term" value="F:ATP binding"/>
    <property type="evidence" value="ECO:0007669"/>
    <property type="project" value="UniProtKB-KW"/>
</dbReference>
<dbReference type="Gene3D" id="1.10.10.10">
    <property type="entry name" value="Winged helix-like DNA-binding domain superfamily/Winged helix DNA-binding domain"/>
    <property type="match status" value="1"/>
</dbReference>
<evidence type="ECO:0000259" key="4">
    <source>
        <dbReference type="PROSITE" id="PS51459"/>
    </source>
</evidence>
<feature type="binding site" evidence="2">
    <location>
        <begin position="226"/>
        <end position="233"/>
    </location>
    <ligand>
        <name>ATP</name>
        <dbReference type="ChEBI" id="CHEBI:30616"/>
    </ligand>
</feature>
<sequence length="464" mass="49297">MGHYARVTDPSVNDGRSYEAYIPSRLQDIQLRLSPTVATKIDRATRSIAAIDARLGQSSSLPALEALIKSEAIASSYIEGHLVSAAELARSANDFRSASADVRAVLGNIEATHRAVRIMGDPSRAISAEDVVRIQSDLMEAHPRGGARSPYNGFRNSQAILIPPNALRGELATIADATHIPPPASHVGGAMADLLDYINTPPTDAPPLVRAALVHAQFETIHPFPDGNGRTGRALIQAMLRRDGAVRHAVLPLSPYLAMNSDAYVQGLNSVRFTGLEPDQEALGAWFEMFADCAYSAALNAAEAAQSIELVGEVWTSRLRNSGVRTGAAAYSASDYLLGAIATTTRDLAAKLDVGEDTARTALRRLEKVGAVSATKTGDGTVVFVADEVAGVIAHSQRDIAVIQTPPVDDVFVNAVGVAIKRPAPSRTSRGKVCGAPMPRSRTHCNLPEGHAGWPTSGHRHVRR</sequence>
<proteinExistence type="predicted"/>
<feature type="region of interest" description="Disordered" evidence="3">
    <location>
        <begin position="424"/>
        <end position="464"/>
    </location>
</feature>
<comment type="caution">
    <text evidence="5">The sequence shown here is derived from an EMBL/GenBank/DDBJ whole genome shotgun (WGS) entry which is preliminary data.</text>
</comment>
<dbReference type="PANTHER" id="PTHR13504:SF38">
    <property type="entry name" value="FIDO DOMAIN-CONTAINING PROTEIN"/>
    <property type="match status" value="1"/>
</dbReference>
<feature type="domain" description="Fido" evidence="4">
    <location>
        <begin position="126"/>
        <end position="289"/>
    </location>
</feature>
<keyword evidence="2" id="KW-0067">ATP-binding</keyword>
<evidence type="ECO:0000256" key="1">
    <source>
        <dbReference type="PIRSR" id="PIRSR640198-1"/>
    </source>
</evidence>
<dbReference type="Proteomes" id="UP000547973">
    <property type="component" value="Unassembled WGS sequence"/>
</dbReference>
<dbReference type="Gene3D" id="1.10.3290.10">
    <property type="entry name" value="Fido-like domain"/>
    <property type="match status" value="1"/>
</dbReference>
<dbReference type="InterPro" id="IPR036597">
    <property type="entry name" value="Fido-like_dom_sf"/>
</dbReference>
<protein>
    <submittedName>
        <fullName evidence="5">Fic family protein</fullName>
    </submittedName>
</protein>
<dbReference type="InterPro" id="IPR036388">
    <property type="entry name" value="WH-like_DNA-bd_sf"/>
</dbReference>
<dbReference type="SUPFAM" id="SSF140931">
    <property type="entry name" value="Fic-like"/>
    <property type="match status" value="1"/>
</dbReference>
<evidence type="ECO:0000313" key="5">
    <source>
        <dbReference type="EMBL" id="NYI41873.1"/>
    </source>
</evidence>
<feature type="active site" evidence="1">
    <location>
        <position position="222"/>
    </location>
</feature>
<evidence type="ECO:0000256" key="3">
    <source>
        <dbReference type="SAM" id="MobiDB-lite"/>
    </source>
</evidence>
<dbReference type="RefSeq" id="WP_062075748.1">
    <property type="nucleotide sequence ID" value="NZ_BBRC01000013.1"/>
</dbReference>
<accession>A0A7Y9ZCV6</accession>
<dbReference type="AlphaFoldDB" id="A0A7Y9ZCV6"/>
<dbReference type="InterPro" id="IPR040198">
    <property type="entry name" value="Fido_containing"/>
</dbReference>
<dbReference type="OrthoDB" id="9813719at2"/>
<name>A0A7Y9ZCV6_9MICO</name>
<reference evidence="5 6" key="1">
    <citation type="submission" date="2020-07" db="EMBL/GenBank/DDBJ databases">
        <title>Sequencing the genomes of 1000 actinobacteria strains.</title>
        <authorList>
            <person name="Klenk H.-P."/>
        </authorList>
    </citation>
    <scope>NUCLEOTIDE SEQUENCE [LARGE SCALE GENOMIC DNA]</scope>
    <source>
        <strain evidence="5 6">DSM 19970</strain>
    </source>
</reference>